<dbReference type="GO" id="GO:0030509">
    <property type="term" value="P:BMP signaling pathway"/>
    <property type="evidence" value="ECO:0007669"/>
    <property type="project" value="TreeGrafter"/>
</dbReference>
<keyword evidence="8" id="KW-1015">Disulfide bond</keyword>
<dbReference type="Proteomes" id="UP000197619">
    <property type="component" value="Unassembled WGS sequence"/>
</dbReference>
<dbReference type="InterPro" id="IPR029034">
    <property type="entry name" value="Cystine-knot_cytokine"/>
</dbReference>
<feature type="compositionally biased region" description="Low complexity" evidence="11">
    <location>
        <begin position="33"/>
        <end position="52"/>
    </location>
</feature>
<dbReference type="Pfam" id="PF00688">
    <property type="entry name" value="TGFb_propeptide"/>
    <property type="match status" value="1"/>
</dbReference>
<gene>
    <name evidence="14" type="primary">DSL1</name>
    <name evidence="14" type="ORF">RLOC_00002440</name>
</gene>
<dbReference type="PROSITE" id="PS00250">
    <property type="entry name" value="TGF_BETA_1"/>
    <property type="match status" value="2"/>
</dbReference>
<evidence type="ECO:0000256" key="5">
    <source>
        <dbReference type="ARBA" id="ARBA00022685"/>
    </source>
</evidence>
<evidence type="ECO:0000256" key="6">
    <source>
        <dbReference type="ARBA" id="ARBA00022729"/>
    </source>
</evidence>
<organism evidence="14 15">
    <name type="scientific">Lonchura striata</name>
    <name type="common">white-rumped munia</name>
    <dbReference type="NCBI Taxonomy" id="40157"/>
    <lineage>
        <taxon>Eukaryota</taxon>
        <taxon>Metazoa</taxon>
        <taxon>Chordata</taxon>
        <taxon>Craniata</taxon>
        <taxon>Vertebrata</taxon>
        <taxon>Euteleostomi</taxon>
        <taxon>Archelosauria</taxon>
        <taxon>Archosauria</taxon>
        <taxon>Dinosauria</taxon>
        <taxon>Saurischia</taxon>
        <taxon>Theropoda</taxon>
        <taxon>Coelurosauria</taxon>
        <taxon>Aves</taxon>
        <taxon>Neognathae</taxon>
        <taxon>Neoaves</taxon>
        <taxon>Telluraves</taxon>
        <taxon>Australaves</taxon>
        <taxon>Passeriformes</taxon>
        <taxon>Passeroidea</taxon>
        <taxon>Estrildidae</taxon>
        <taxon>Estrildinae</taxon>
        <taxon>Lonchura</taxon>
    </lineage>
</organism>
<dbReference type="STRING" id="299123.ENSLSDP00000023749"/>
<dbReference type="FunFam" id="2.10.90.10:FF:000001">
    <property type="entry name" value="Bone morphogenetic protein 4"/>
    <property type="match status" value="1"/>
</dbReference>
<keyword evidence="6 12" id="KW-0732">Signal</keyword>
<evidence type="ECO:0000256" key="3">
    <source>
        <dbReference type="ARBA" id="ARBA00022514"/>
    </source>
</evidence>
<dbReference type="GO" id="GO:0005615">
    <property type="term" value="C:extracellular space"/>
    <property type="evidence" value="ECO:0007669"/>
    <property type="project" value="UniProtKB-KW"/>
</dbReference>
<dbReference type="PANTHER" id="PTHR11848">
    <property type="entry name" value="TGF-BETA FAMILY"/>
    <property type="match status" value="1"/>
</dbReference>
<dbReference type="PRINTS" id="PR00669">
    <property type="entry name" value="INHIBINA"/>
</dbReference>
<dbReference type="Pfam" id="PF00019">
    <property type="entry name" value="TGF_beta"/>
    <property type="match status" value="2"/>
</dbReference>
<keyword evidence="3" id="KW-0202">Cytokine</keyword>
<feature type="region of interest" description="Disordered" evidence="11">
    <location>
        <begin position="257"/>
        <end position="278"/>
    </location>
</feature>
<dbReference type="GO" id="GO:0008083">
    <property type="term" value="F:growth factor activity"/>
    <property type="evidence" value="ECO:0007669"/>
    <property type="project" value="UniProtKB-KW"/>
</dbReference>
<comment type="subcellular location">
    <subcellularLocation>
        <location evidence="1">Secreted</location>
    </subcellularLocation>
</comment>
<keyword evidence="9" id="KW-0325">Glycoprotein</keyword>
<evidence type="ECO:0000256" key="8">
    <source>
        <dbReference type="ARBA" id="ARBA00023157"/>
    </source>
</evidence>
<protein>
    <submittedName>
        <fullName evidence="14">Dorsalin-1</fullName>
    </submittedName>
</protein>
<dbReference type="Gene3D" id="2.60.120.970">
    <property type="match status" value="1"/>
</dbReference>
<feature type="domain" description="TGF-beta family profile" evidence="13">
    <location>
        <begin position="847"/>
        <end position="959"/>
    </location>
</feature>
<dbReference type="Gene3D" id="2.10.90.10">
    <property type="entry name" value="Cystine-knot cytokines"/>
    <property type="match status" value="2"/>
</dbReference>
<dbReference type="AlphaFoldDB" id="A0A218UXE8"/>
<evidence type="ECO:0000256" key="9">
    <source>
        <dbReference type="ARBA" id="ARBA00023180"/>
    </source>
</evidence>
<evidence type="ECO:0000256" key="4">
    <source>
        <dbReference type="ARBA" id="ARBA00022525"/>
    </source>
</evidence>
<feature type="compositionally biased region" description="Basic residues" evidence="11">
    <location>
        <begin position="841"/>
        <end position="854"/>
    </location>
</feature>
<dbReference type="InterPro" id="IPR015615">
    <property type="entry name" value="TGF-beta-rel"/>
</dbReference>
<evidence type="ECO:0000259" key="13">
    <source>
        <dbReference type="PROSITE" id="PS51362"/>
    </source>
</evidence>
<dbReference type="FunFam" id="2.10.90.10:FF:000008">
    <property type="entry name" value="Bone morphogenetic protein 3"/>
    <property type="match status" value="1"/>
</dbReference>
<feature type="domain" description="TGF-beta family profile" evidence="13">
    <location>
        <begin position="356"/>
        <end position="465"/>
    </location>
</feature>
<evidence type="ECO:0000256" key="10">
    <source>
        <dbReference type="RuleBase" id="RU000354"/>
    </source>
</evidence>
<keyword evidence="15" id="KW-1185">Reference proteome</keyword>
<keyword evidence="7 10" id="KW-0339">Growth factor</keyword>
<dbReference type="PANTHER" id="PTHR11848:SF157">
    <property type="entry name" value="GROWTH_DIFFERENTIATION FACTOR 2"/>
    <property type="match status" value="1"/>
</dbReference>
<dbReference type="InterPro" id="IPR001111">
    <property type="entry name" value="TGF-b_propeptide"/>
</dbReference>
<evidence type="ECO:0000256" key="2">
    <source>
        <dbReference type="ARBA" id="ARBA00006656"/>
    </source>
</evidence>
<dbReference type="PROSITE" id="PS51362">
    <property type="entry name" value="TGF_BETA_2"/>
    <property type="match status" value="2"/>
</dbReference>
<evidence type="ECO:0000256" key="12">
    <source>
        <dbReference type="SAM" id="SignalP"/>
    </source>
</evidence>
<feature type="region of interest" description="Disordered" evidence="11">
    <location>
        <begin position="819"/>
        <end position="854"/>
    </location>
</feature>
<feature type="chain" id="PRO_5011990449" evidence="12">
    <location>
        <begin position="28"/>
        <end position="959"/>
    </location>
</feature>
<name>A0A218UXE8_9PASE</name>
<dbReference type="EMBL" id="MUZQ01000106">
    <property type="protein sequence ID" value="OWK58181.1"/>
    <property type="molecule type" value="Genomic_DNA"/>
</dbReference>
<comment type="similarity">
    <text evidence="2 10">Belongs to the TGF-beta family.</text>
</comment>
<evidence type="ECO:0000256" key="1">
    <source>
        <dbReference type="ARBA" id="ARBA00004613"/>
    </source>
</evidence>
<dbReference type="SUPFAM" id="SSF57501">
    <property type="entry name" value="Cystine-knot cytokines"/>
    <property type="match status" value="2"/>
</dbReference>
<dbReference type="InterPro" id="IPR017948">
    <property type="entry name" value="TGFb_CS"/>
</dbReference>
<sequence length="959" mass="108434">MAARLTCCLLLWARLTCCLLLWAPGHGRCRSPAGQGAASPPACPGPDSSAPGRDPRRGSSPPPGLGSIAQDMVAVHMLKLYEKYNREGSRPGDGNTVRSFKARPEFLAQKPLYCFNLTSMQDSEMILAATFHFYADKRPRHREVFCKRSKNSSCRLLHLPPVLQLNLVFQSIHHNSAYGLVKGNITVLLQRRGAWHAKDISHIVKESKRAGELILCAELDSGEKHQGFPEQVASHLPYILVYANDLAISEPNSVAGTLQRYDPFPPNDGDPNLSNASTDTRVRRDTYLASSIQNNELPEVEYNNKYNKHDIWENAYRSLKPKASRKDRRRKGQENTETLKKSQVLNFDERTMKKARRKQWNEPRICSRRYMKVDFADIGWNEWIISPKSFDAYYCAGACEFPMPKIVRPSNHATIQSIVKAVGIIPGIPEPCCVPDKMSSLSVLFLDENKNVVLKKVNIEEMCCFGVLAALSVFNIIACLTRGKPLEDWDRLSAMGKSDAHFHDPGEVEDETHFNFKSFLENMKMDLLRSLNLSRVPSQVKTKEEPPQFMIDLYNRYAADKSSIPASNIALYIFKNSSNQLRNLLLDSSKKQHCSSKILGYTKIYMKMVNHAHINRKKFKIPVYVTLNRLLKYPSGSKKVRSKCSPHVVSLDSPEENPFQKHILFFNISIPQYEEITRAELRIYISCHRETGSLSRLEGNMVIYDVLDDGHWENSESTKSSLVSHNIQECGWKMFEVSSAVKRWVRADKLETKNKLEVVIETKAVSGFTCGKLDVSVTPDTKNLPLLIVFSNDRSNGTKETKVELREMIVHEQESVLKKLGKNNTSSEEEQQGEEKAVTGSHRHSSRSKRSVGANHCRRTSLHVNFEEIGWDSWIIAPKDYEAFECKGGCFFPLTDNVTPTKHAIVQTLVHLQNPKKASKACCVPTKLDSISILYKDDAGVPTLIYNYEGMKVAECGCR</sequence>
<evidence type="ECO:0000256" key="7">
    <source>
        <dbReference type="ARBA" id="ARBA00023030"/>
    </source>
</evidence>
<feature type="region of interest" description="Disordered" evidence="11">
    <location>
        <begin position="33"/>
        <end position="66"/>
    </location>
</feature>
<evidence type="ECO:0000313" key="15">
    <source>
        <dbReference type="Proteomes" id="UP000197619"/>
    </source>
</evidence>
<dbReference type="GO" id="GO:0005125">
    <property type="term" value="F:cytokine activity"/>
    <property type="evidence" value="ECO:0007669"/>
    <property type="project" value="UniProtKB-KW"/>
</dbReference>
<reference evidence="14 15" key="1">
    <citation type="submission" date="2017-05" db="EMBL/GenBank/DDBJ databases">
        <title>Genome of assembly of the Bengalese finch, Lonchura striata domestica.</title>
        <authorList>
            <person name="Colquitt B.M."/>
            <person name="Brainard M.S."/>
        </authorList>
    </citation>
    <scope>NUCLEOTIDE SEQUENCE [LARGE SCALE GENOMIC DNA]</scope>
    <source>
        <strain evidence="14">White83orange57</strain>
    </source>
</reference>
<evidence type="ECO:0000256" key="11">
    <source>
        <dbReference type="SAM" id="MobiDB-lite"/>
    </source>
</evidence>
<comment type="caution">
    <text evidence="14">The sequence shown here is derived from an EMBL/GenBank/DDBJ whole genome shotgun (WGS) entry which is preliminary data.</text>
</comment>
<dbReference type="SMART" id="SM00204">
    <property type="entry name" value="TGFB"/>
    <property type="match status" value="2"/>
</dbReference>
<keyword evidence="4" id="KW-0964">Secreted</keyword>
<dbReference type="InterPro" id="IPR001839">
    <property type="entry name" value="TGF-b_C"/>
</dbReference>
<feature type="signal peptide" evidence="12">
    <location>
        <begin position="1"/>
        <end position="27"/>
    </location>
</feature>
<evidence type="ECO:0000313" key="14">
    <source>
        <dbReference type="EMBL" id="OWK58181.1"/>
    </source>
</evidence>
<keyword evidence="5" id="KW-0165">Cleavage on pair of basic residues</keyword>
<accession>A0A218UXE8</accession>
<dbReference type="CDD" id="cd19400">
    <property type="entry name" value="TGF_beta_BMP9"/>
    <property type="match status" value="1"/>
</dbReference>
<proteinExistence type="inferred from homology"/>